<dbReference type="Proteomes" id="UP000695022">
    <property type="component" value="Unplaced"/>
</dbReference>
<reference evidence="8 9" key="1">
    <citation type="submission" date="2025-05" db="UniProtKB">
        <authorList>
            <consortium name="RefSeq"/>
        </authorList>
    </citation>
    <scope>IDENTIFICATION</scope>
</reference>
<dbReference type="RefSeq" id="XP_014678975.1">
    <property type="nucleotide sequence ID" value="XM_014823489.1"/>
</dbReference>
<evidence type="ECO:0000313" key="7">
    <source>
        <dbReference type="Proteomes" id="UP000695022"/>
    </source>
</evidence>
<feature type="region of interest" description="Disordered" evidence="5">
    <location>
        <begin position="61"/>
        <end position="87"/>
    </location>
</feature>
<dbReference type="Pfam" id="PF01734">
    <property type="entry name" value="Patatin"/>
    <property type="match status" value="1"/>
</dbReference>
<evidence type="ECO:0000256" key="5">
    <source>
        <dbReference type="SAM" id="MobiDB-lite"/>
    </source>
</evidence>
<feature type="compositionally biased region" description="Basic and acidic residues" evidence="5">
    <location>
        <begin position="256"/>
        <end position="267"/>
    </location>
</feature>
<dbReference type="PANTHER" id="PTHR24185:SF1">
    <property type="entry name" value="CALCIUM-INDEPENDENT PHOSPHOLIPASE A2-GAMMA"/>
    <property type="match status" value="1"/>
</dbReference>
<feature type="compositionally biased region" description="Basic and acidic residues" evidence="5">
    <location>
        <begin position="61"/>
        <end position="70"/>
    </location>
</feature>
<evidence type="ECO:0000313" key="9">
    <source>
        <dbReference type="RefSeq" id="XP_014678975.1"/>
    </source>
</evidence>
<feature type="active site" description="Nucleophile" evidence="4">
    <location>
        <position position="495"/>
    </location>
</feature>
<feature type="short sequence motif" description="DGA/G" evidence="4">
    <location>
        <begin position="638"/>
        <end position="640"/>
    </location>
</feature>
<dbReference type="InterPro" id="IPR045217">
    <property type="entry name" value="PNPLA8-like"/>
</dbReference>
<sequence length="786" mass="85240">MRIRGGGEQLTRLVSAADHLPFLSGATLPNPTARGQCTKTSGGGAVLPPNNERFDKFASRKPDRYERASNRETAAPPTPRTDRLTERLNSTSASAASTLGLLTNSIRRLANANFWPATAAPAPERRDEDSHPKADPSHGGHGESAPGDSVESVTKRDDGMTTGSSPGSDCGTGDSAASVGGAAEAAGAARYVPSSPEHLDGDHAFESACVMLEKPTDFAANATNAGAPTPRRAASTSSPSGGATVQRDSAGAPQRVVEKRTVEEVAAREGASTGGEQSDARWGGVWLGSLMEGWSQPTGDHTRARETTGSPDQRAKVLPKQDATRVAHATPQPPQPKATTGIWHALRRLGEEVKRPTHAFPVPKLDIDNRTRGLVMGIKSAESETSKLVRVRELCTHLLKHPDARNLAAKEKIIPSLLQIGETARMREQDSLQSQVRVALALLGYATPVGGPGIRILSIDGGGTRGLVSMEILKQLEERCRRPLYEMFDYVCGVSTGALIAALIMVNRETLDHAEALYKEASRTVFARNSWIGASLCRSLVLSCGEVAVSRLVRDNLGDINMIDSVRNPGTPKMSIVSTVVNRPMLRAFLFRNYNLPPRMQSHVCGSCQHKLWEAVQASSAAPGYFDEVKVGSIIHQDGGILTNNPTALAIHEAKMIWPNEPIQCVLSLGNGRYEPHHEGDQNFSSLKTKVTKIIDSATDTEGVHSTLQDLLPPSVYFRFNPYMSDEIFLDEIRPEKLDQLQQDARMYVRKNDFKLQKAAFQLMQDKPMLKSCRDYVMHRATMMGY</sequence>
<feature type="domain" description="PNPLA" evidence="6">
    <location>
        <begin position="457"/>
        <end position="651"/>
    </location>
</feature>
<feature type="compositionally biased region" description="Basic and acidic residues" evidence="5">
    <location>
        <begin position="123"/>
        <end position="141"/>
    </location>
</feature>
<accession>A0ABM1F3F4</accession>
<dbReference type="PANTHER" id="PTHR24185">
    <property type="entry name" value="CALCIUM-INDEPENDENT PHOSPHOLIPASE A2-GAMMA"/>
    <property type="match status" value="1"/>
</dbReference>
<dbReference type="GeneID" id="106818814"/>
<gene>
    <name evidence="8 9" type="primary">LOC106818814</name>
</gene>
<evidence type="ECO:0000256" key="4">
    <source>
        <dbReference type="PROSITE-ProRule" id="PRU01161"/>
    </source>
</evidence>
<dbReference type="PROSITE" id="PS51635">
    <property type="entry name" value="PNPLA"/>
    <property type="match status" value="1"/>
</dbReference>
<evidence type="ECO:0000256" key="2">
    <source>
        <dbReference type="ARBA" id="ARBA00022963"/>
    </source>
</evidence>
<keyword evidence="1 4" id="KW-0378">Hydrolase</keyword>
<dbReference type="SUPFAM" id="SSF52151">
    <property type="entry name" value="FabD/lysophospholipase-like"/>
    <property type="match status" value="1"/>
</dbReference>
<organism evidence="7 9">
    <name type="scientific">Priapulus caudatus</name>
    <name type="common">Priapulid worm</name>
    <dbReference type="NCBI Taxonomy" id="37621"/>
    <lineage>
        <taxon>Eukaryota</taxon>
        <taxon>Metazoa</taxon>
        <taxon>Ecdysozoa</taxon>
        <taxon>Scalidophora</taxon>
        <taxon>Priapulida</taxon>
        <taxon>Priapulimorpha</taxon>
        <taxon>Priapulimorphida</taxon>
        <taxon>Priapulidae</taxon>
        <taxon>Priapulus</taxon>
    </lineage>
</organism>
<evidence type="ECO:0000256" key="3">
    <source>
        <dbReference type="ARBA" id="ARBA00023098"/>
    </source>
</evidence>
<feature type="active site" description="Proton acceptor" evidence="4">
    <location>
        <position position="638"/>
    </location>
</feature>
<feature type="region of interest" description="Disordered" evidence="5">
    <location>
        <begin position="221"/>
        <end position="339"/>
    </location>
</feature>
<protein>
    <submittedName>
        <fullName evidence="8 9">Calcium-independent phospholipase A2-gamma-like</fullName>
    </submittedName>
</protein>
<evidence type="ECO:0000256" key="1">
    <source>
        <dbReference type="ARBA" id="ARBA00022801"/>
    </source>
</evidence>
<keyword evidence="7" id="KW-1185">Reference proteome</keyword>
<dbReference type="RefSeq" id="XP_014678974.1">
    <property type="nucleotide sequence ID" value="XM_014823488.1"/>
</dbReference>
<dbReference type="Gene3D" id="3.40.1090.10">
    <property type="entry name" value="Cytosolic phospholipase A2 catalytic domain"/>
    <property type="match status" value="1"/>
</dbReference>
<dbReference type="InterPro" id="IPR002641">
    <property type="entry name" value="PNPLA_dom"/>
</dbReference>
<name>A0ABM1F3F4_PRICU</name>
<keyword evidence="3 4" id="KW-0443">Lipid metabolism</keyword>
<keyword evidence="2 4" id="KW-0442">Lipid degradation</keyword>
<feature type="compositionally biased region" description="Low complexity" evidence="5">
    <location>
        <begin position="221"/>
        <end position="244"/>
    </location>
</feature>
<evidence type="ECO:0000259" key="6">
    <source>
        <dbReference type="PROSITE" id="PS51635"/>
    </source>
</evidence>
<evidence type="ECO:0000313" key="8">
    <source>
        <dbReference type="RefSeq" id="XP_014678974.1"/>
    </source>
</evidence>
<feature type="region of interest" description="Disordered" evidence="5">
    <location>
        <begin position="119"/>
        <end position="178"/>
    </location>
</feature>
<feature type="short sequence motif" description="GXSXG" evidence="4">
    <location>
        <begin position="493"/>
        <end position="497"/>
    </location>
</feature>
<feature type="short sequence motif" description="GXGXXG" evidence="4">
    <location>
        <begin position="461"/>
        <end position="466"/>
    </location>
</feature>
<dbReference type="CDD" id="cd07211">
    <property type="entry name" value="Pat_PNPLA8"/>
    <property type="match status" value="1"/>
</dbReference>
<proteinExistence type="predicted"/>
<dbReference type="InterPro" id="IPR016035">
    <property type="entry name" value="Acyl_Trfase/lysoPLipase"/>
</dbReference>